<dbReference type="EMBL" id="CM003374">
    <property type="protein sequence ID" value="KOM40998.1"/>
    <property type="molecule type" value="Genomic_DNA"/>
</dbReference>
<evidence type="ECO:0000313" key="2">
    <source>
        <dbReference type="EMBL" id="KOM40998.1"/>
    </source>
</evidence>
<dbReference type="Gramene" id="KOM40998">
    <property type="protein sequence ID" value="KOM40998"/>
    <property type="gene ID" value="LR48_Vigan04g119600"/>
</dbReference>
<dbReference type="AlphaFoldDB" id="A0A0L9UE42"/>
<evidence type="ECO:0000256" key="1">
    <source>
        <dbReference type="SAM" id="MobiDB-lite"/>
    </source>
</evidence>
<dbReference type="Proteomes" id="UP000053144">
    <property type="component" value="Chromosome 4"/>
</dbReference>
<protein>
    <submittedName>
        <fullName evidence="2">Uncharacterized protein</fullName>
    </submittedName>
</protein>
<reference evidence="3" key="1">
    <citation type="journal article" date="2015" name="Proc. Natl. Acad. Sci. U.S.A.">
        <title>Genome sequencing of adzuki bean (Vigna angularis) provides insight into high starch and low fat accumulation and domestication.</title>
        <authorList>
            <person name="Yang K."/>
            <person name="Tian Z."/>
            <person name="Chen C."/>
            <person name="Luo L."/>
            <person name="Zhao B."/>
            <person name="Wang Z."/>
            <person name="Yu L."/>
            <person name="Li Y."/>
            <person name="Sun Y."/>
            <person name="Li W."/>
            <person name="Chen Y."/>
            <person name="Li Y."/>
            <person name="Zhang Y."/>
            <person name="Ai D."/>
            <person name="Zhao J."/>
            <person name="Shang C."/>
            <person name="Ma Y."/>
            <person name="Wu B."/>
            <person name="Wang M."/>
            <person name="Gao L."/>
            <person name="Sun D."/>
            <person name="Zhang P."/>
            <person name="Guo F."/>
            <person name="Wang W."/>
            <person name="Li Y."/>
            <person name="Wang J."/>
            <person name="Varshney R.K."/>
            <person name="Wang J."/>
            <person name="Ling H.Q."/>
            <person name="Wan P."/>
        </authorList>
    </citation>
    <scope>NUCLEOTIDE SEQUENCE</scope>
    <source>
        <strain evidence="3">cv. Jingnong 6</strain>
    </source>
</reference>
<feature type="compositionally biased region" description="Basic and acidic residues" evidence="1">
    <location>
        <begin position="140"/>
        <end position="152"/>
    </location>
</feature>
<proteinExistence type="predicted"/>
<name>A0A0L9UE42_PHAAN</name>
<gene>
    <name evidence="2" type="ORF">LR48_Vigan04g119600</name>
</gene>
<sequence length="161" mass="16872">MGARHVASPLSHPIRVSDWGNCSAPRLRFCRVFGFAGGGPIVEREGSRRWRVDGCHGGWAMARTRENWISVVFLSAGGCCGLAIDEGESVIAAAGDATVIWKPRGGADGEEVLADDLAVAAFVGEGGCGGLKVDSKVDFEKGEDERRSRRGGDGGTAVAVR</sequence>
<organism evidence="2 3">
    <name type="scientific">Phaseolus angularis</name>
    <name type="common">Azuki bean</name>
    <name type="synonym">Vigna angularis</name>
    <dbReference type="NCBI Taxonomy" id="3914"/>
    <lineage>
        <taxon>Eukaryota</taxon>
        <taxon>Viridiplantae</taxon>
        <taxon>Streptophyta</taxon>
        <taxon>Embryophyta</taxon>
        <taxon>Tracheophyta</taxon>
        <taxon>Spermatophyta</taxon>
        <taxon>Magnoliopsida</taxon>
        <taxon>eudicotyledons</taxon>
        <taxon>Gunneridae</taxon>
        <taxon>Pentapetalae</taxon>
        <taxon>rosids</taxon>
        <taxon>fabids</taxon>
        <taxon>Fabales</taxon>
        <taxon>Fabaceae</taxon>
        <taxon>Papilionoideae</taxon>
        <taxon>50 kb inversion clade</taxon>
        <taxon>NPAAA clade</taxon>
        <taxon>indigoferoid/millettioid clade</taxon>
        <taxon>Phaseoleae</taxon>
        <taxon>Vigna</taxon>
    </lineage>
</organism>
<accession>A0A0L9UE42</accession>
<evidence type="ECO:0000313" key="3">
    <source>
        <dbReference type="Proteomes" id="UP000053144"/>
    </source>
</evidence>
<feature type="region of interest" description="Disordered" evidence="1">
    <location>
        <begin position="140"/>
        <end position="161"/>
    </location>
</feature>